<dbReference type="InterPro" id="IPR009057">
    <property type="entry name" value="Homeodomain-like_sf"/>
</dbReference>
<evidence type="ECO:0000313" key="1">
    <source>
        <dbReference type="EMBL" id="MBD2545550.1"/>
    </source>
</evidence>
<dbReference type="EMBL" id="JACJSK010000024">
    <property type="protein sequence ID" value="MBD2545550.1"/>
    <property type="molecule type" value="Genomic_DNA"/>
</dbReference>
<dbReference type="SUPFAM" id="SSF46689">
    <property type="entry name" value="Homeodomain-like"/>
    <property type="match status" value="1"/>
</dbReference>
<name>A0ABR8EIE9_9CYAN</name>
<organism evidence="1 2">
    <name type="scientific">Planktothricoides raciborskii FACHB-1370</name>
    <dbReference type="NCBI Taxonomy" id="2949576"/>
    <lineage>
        <taxon>Bacteria</taxon>
        <taxon>Bacillati</taxon>
        <taxon>Cyanobacteriota</taxon>
        <taxon>Cyanophyceae</taxon>
        <taxon>Oscillatoriophycideae</taxon>
        <taxon>Oscillatoriales</taxon>
        <taxon>Oscillatoriaceae</taxon>
        <taxon>Planktothricoides</taxon>
    </lineage>
</organism>
<dbReference type="Gene3D" id="1.10.10.10">
    <property type="entry name" value="Winged helix-like DNA-binding domain superfamily/Winged helix DNA-binding domain"/>
    <property type="match status" value="1"/>
</dbReference>
<dbReference type="Proteomes" id="UP000641954">
    <property type="component" value="Unassembled WGS sequence"/>
</dbReference>
<reference evidence="1 2" key="1">
    <citation type="journal article" date="2020" name="ISME J.">
        <title>Comparative genomics reveals insights into cyanobacterial evolution and habitat adaptation.</title>
        <authorList>
            <person name="Chen M.Y."/>
            <person name="Teng W.K."/>
            <person name="Zhao L."/>
            <person name="Hu C.X."/>
            <person name="Zhou Y.K."/>
            <person name="Han B.P."/>
            <person name="Song L.R."/>
            <person name="Shu W.S."/>
        </authorList>
    </citation>
    <scope>NUCLEOTIDE SEQUENCE [LARGE SCALE GENOMIC DNA]</scope>
    <source>
        <strain evidence="1 2">FACHB-1370</strain>
    </source>
</reference>
<sequence length="67" mass="7845">MKSYSVDLRSKIVEAHLSQKISIRKLAQIFAVSKTFVQKIVKQQRTERNVFPKNRGKHRFSQLISSE</sequence>
<keyword evidence="2" id="KW-1185">Reference proteome</keyword>
<comment type="caution">
    <text evidence="1">The sequence shown here is derived from an EMBL/GenBank/DDBJ whole genome shotgun (WGS) entry which is preliminary data.</text>
</comment>
<dbReference type="InterPro" id="IPR036388">
    <property type="entry name" value="WH-like_DNA-bd_sf"/>
</dbReference>
<proteinExistence type="predicted"/>
<evidence type="ECO:0008006" key="3">
    <source>
        <dbReference type="Google" id="ProtNLM"/>
    </source>
</evidence>
<evidence type="ECO:0000313" key="2">
    <source>
        <dbReference type="Proteomes" id="UP000641954"/>
    </source>
</evidence>
<gene>
    <name evidence="1" type="ORF">H6G72_17265</name>
</gene>
<protein>
    <recommendedName>
        <fullName evidence="3">Transposase</fullName>
    </recommendedName>
</protein>
<accession>A0ABR8EIE9</accession>